<dbReference type="PRINTS" id="PR01207">
    <property type="entry name" value="NAKCLTRNSPRT"/>
</dbReference>
<evidence type="ECO:0000256" key="15">
    <source>
        <dbReference type="ARBA" id="ARBA00023201"/>
    </source>
</evidence>
<keyword evidence="13 19" id="KW-0472">Membrane</keyword>
<dbReference type="PRINTS" id="PR01209">
    <property type="entry name" value="NAKCLTRSPRT2"/>
</dbReference>
<gene>
    <name evidence="23" type="ORF">Cadr_000005389</name>
</gene>
<evidence type="ECO:0000256" key="9">
    <source>
        <dbReference type="ARBA" id="ARBA00022958"/>
    </source>
</evidence>
<evidence type="ECO:0000313" key="24">
    <source>
        <dbReference type="Proteomes" id="UP000299084"/>
    </source>
</evidence>
<feature type="domain" description="Amino acid permease N-terminal" evidence="22">
    <location>
        <begin position="90"/>
        <end position="157"/>
    </location>
</feature>
<evidence type="ECO:0000256" key="8">
    <source>
        <dbReference type="ARBA" id="ARBA00022847"/>
    </source>
</evidence>
<keyword evidence="24" id="KW-1185">Reference proteome</keyword>
<dbReference type="Pfam" id="PF00324">
    <property type="entry name" value="AA_permease"/>
    <property type="match status" value="2"/>
</dbReference>
<dbReference type="InterPro" id="IPR013612">
    <property type="entry name" value="AA_permease_N"/>
</dbReference>
<feature type="transmembrane region" description="Helical" evidence="19">
    <location>
        <begin position="302"/>
        <end position="321"/>
    </location>
</feature>
<feature type="transmembrane region" description="Helical" evidence="19">
    <location>
        <begin position="580"/>
        <end position="599"/>
    </location>
</feature>
<dbReference type="GO" id="GO:0008511">
    <property type="term" value="F:sodium:potassium:chloride symporter activity"/>
    <property type="evidence" value="ECO:0007669"/>
    <property type="project" value="TreeGrafter"/>
</dbReference>
<feature type="transmembrane region" description="Helical" evidence="19">
    <location>
        <begin position="260"/>
        <end position="281"/>
    </location>
</feature>
<evidence type="ECO:0000256" key="18">
    <source>
        <dbReference type="SAM" id="MobiDB-lite"/>
    </source>
</evidence>
<dbReference type="Pfam" id="PF03522">
    <property type="entry name" value="SLC12"/>
    <property type="match status" value="1"/>
</dbReference>
<dbReference type="InterPro" id="IPR002445">
    <property type="entry name" value="Slc12a1"/>
</dbReference>
<evidence type="ECO:0000259" key="20">
    <source>
        <dbReference type="Pfam" id="PF00324"/>
    </source>
</evidence>
<comment type="caution">
    <text evidence="23">The sequence shown here is derived from an EMBL/GenBank/DDBJ whole genome shotgun (WGS) entry which is preliminary data.</text>
</comment>
<sequence length="888" mass="96360">MSLNNSSNVFLDSMPSNTNRFQVNVISESHESSAAVNDNTDPPHYEETSFGDEAQNRFRISFRPGNQQCYDSFLQNGETAKTDASFHAYDSHTNTYYLQTFGHNTVDAVPKIEYYRNTGSISGPKVNRPSLLEIHEQLAKNVAVAPGSADLVANGDGIPGDEQAENKEEDDQAGGVKFGWVKGVLVRCMLNIWGVMLFIRLSWIVGEAGIGLGVIIIGLAVTVTGITGLSTSAIATNGYVRGGGAYYLISRSLGPEFGGSIGLIFAFANAVAVAMYVVGFAETVVDLLKESDSMMVDPTNDIRIIGSITVVILLGISVAGMEWEAKYWEGEESTGALPRKEISSISVKSFGSIYIPKVTAAQVILLIILLIAIANFFIGTVIPSNNEKRSRGFFNYQASIFAENFGPHFTKGEGFFSVFAIFFPAATGILAGANISGDLEDPQDAIPKGTMLAIFITTVAYIGVAICVGACVVRDATGSMNDTIISAMNCSGSAACGLGYDFSRCRHEPCQYGLMNNFQVMSMVSGFGPLITAGIFSATLSSALASLVSAPKVFQALCKDNIYKALQFFAKGYGKNNEPLRGYFLTFVIAMAFILIAELNTIAPIISNFFLASYALINFSCFHASYAKSPGWRPAYGVYNMWVSLFGAVLCCAVMFVINWWAAVITYVIEFFLYIYVTYKKPDVNWGSSTQALSYVSALDNALGLTTVEDHVKNFRPQCIVLTGGPMTRPALLDITHAFTKNSGLCICCEVFVGPRKLCVKEMNSGMAKKQAWLIKNKIKAFYAAVAADCFRDGVRSLLQASGLGRMKPNTLVIGYKKNWRKAPLTEIENYVGIIHDAFDFEIGVVILNFTVESTVNMTLEKGYLGDISCVPGTVYVTVLGRLRLIRA</sequence>
<dbReference type="GO" id="GO:0006884">
    <property type="term" value="P:cell volume homeostasis"/>
    <property type="evidence" value="ECO:0007669"/>
    <property type="project" value="TreeGrafter"/>
</dbReference>
<evidence type="ECO:0000259" key="21">
    <source>
        <dbReference type="Pfam" id="PF03522"/>
    </source>
</evidence>
<dbReference type="STRING" id="9838.ENSCDRP00005009212"/>
<dbReference type="Pfam" id="PF08403">
    <property type="entry name" value="AA_permease_N"/>
    <property type="match status" value="1"/>
</dbReference>
<evidence type="ECO:0000256" key="10">
    <source>
        <dbReference type="ARBA" id="ARBA00022989"/>
    </source>
</evidence>
<evidence type="ECO:0000256" key="13">
    <source>
        <dbReference type="ARBA" id="ARBA00023136"/>
    </source>
</evidence>
<evidence type="ECO:0000256" key="16">
    <source>
        <dbReference type="ARBA" id="ARBA00023214"/>
    </source>
</evidence>
<feature type="transmembrane region" description="Helical" evidence="19">
    <location>
        <begin position="453"/>
        <end position="473"/>
    </location>
</feature>
<feature type="compositionally biased region" description="Polar residues" evidence="18">
    <location>
        <begin position="29"/>
        <end position="40"/>
    </location>
</feature>
<evidence type="ECO:0000256" key="12">
    <source>
        <dbReference type="ARBA" id="ARBA00023065"/>
    </source>
</evidence>
<feature type="transmembrane region" description="Helical" evidence="19">
    <location>
        <begin position="360"/>
        <end position="382"/>
    </location>
</feature>
<reference evidence="23 24" key="1">
    <citation type="journal article" date="2019" name="Mol. Ecol. Resour.">
        <title>Improving Illumina assemblies with Hi-C and long reads: an example with the North African dromedary.</title>
        <authorList>
            <person name="Elbers J.P."/>
            <person name="Rogers M.F."/>
            <person name="Perelman P.L."/>
            <person name="Proskuryakova A.A."/>
            <person name="Serdyukova N.A."/>
            <person name="Johnson W.E."/>
            <person name="Horin P."/>
            <person name="Corander J."/>
            <person name="Murphy D."/>
            <person name="Burger P.A."/>
        </authorList>
    </citation>
    <scope>NUCLEOTIDE SEQUENCE [LARGE SCALE GENOMIC DNA]</scope>
    <source>
        <strain evidence="23">Drom800</strain>
        <tissue evidence="23">Blood</tissue>
    </source>
</reference>
<evidence type="ECO:0000256" key="2">
    <source>
        <dbReference type="ARBA" id="ARBA00010593"/>
    </source>
</evidence>
<keyword evidence="12" id="KW-0406">Ion transport</keyword>
<feature type="transmembrane region" description="Helical" evidence="19">
    <location>
        <begin position="414"/>
        <end position="433"/>
    </location>
</feature>
<dbReference type="Gene3D" id="1.20.1740.10">
    <property type="entry name" value="Amino acid/polyamine transporter I"/>
    <property type="match status" value="1"/>
</dbReference>
<organism evidence="23 24">
    <name type="scientific">Camelus dromedarius</name>
    <name type="common">Dromedary</name>
    <name type="synonym">Arabian camel</name>
    <dbReference type="NCBI Taxonomy" id="9838"/>
    <lineage>
        <taxon>Eukaryota</taxon>
        <taxon>Metazoa</taxon>
        <taxon>Chordata</taxon>
        <taxon>Craniata</taxon>
        <taxon>Vertebrata</taxon>
        <taxon>Euteleostomi</taxon>
        <taxon>Mammalia</taxon>
        <taxon>Eutheria</taxon>
        <taxon>Laurasiatheria</taxon>
        <taxon>Artiodactyla</taxon>
        <taxon>Tylopoda</taxon>
        <taxon>Camelidae</taxon>
        <taxon>Camelus</taxon>
    </lineage>
</organism>
<evidence type="ECO:0000256" key="1">
    <source>
        <dbReference type="ARBA" id="ARBA00004651"/>
    </source>
</evidence>
<evidence type="ECO:0000256" key="17">
    <source>
        <dbReference type="ARBA" id="ARBA00048452"/>
    </source>
</evidence>
<feature type="domain" description="SLC12A transporter C-terminal" evidence="21">
    <location>
        <begin position="729"/>
        <end position="849"/>
    </location>
</feature>
<dbReference type="GO" id="GO:1990573">
    <property type="term" value="P:potassium ion import across plasma membrane"/>
    <property type="evidence" value="ECO:0007669"/>
    <property type="project" value="TreeGrafter"/>
</dbReference>
<dbReference type="PANTHER" id="PTHR11827:SF93">
    <property type="entry name" value="SOLUTE CARRIER FAMILY 12 MEMBER 1"/>
    <property type="match status" value="1"/>
</dbReference>
<keyword evidence="9" id="KW-0630">Potassium</keyword>
<comment type="similarity">
    <text evidence="2">Belongs to the SLC12A transporter family.</text>
</comment>
<dbReference type="Proteomes" id="UP000299084">
    <property type="component" value="Unassembled WGS sequence"/>
</dbReference>
<dbReference type="InterPro" id="IPR004841">
    <property type="entry name" value="AA-permease/SLC12A_dom"/>
</dbReference>
<evidence type="ECO:0000256" key="4">
    <source>
        <dbReference type="ARBA" id="ARBA00022475"/>
    </source>
</evidence>
<comment type="catalytic activity">
    <reaction evidence="17">
        <text>K(+)(out) + 2 chloride(out) + Na(+)(out) = K(+)(in) + 2 chloride(in) + Na(+)(in)</text>
        <dbReference type="Rhea" id="RHEA:72395"/>
        <dbReference type="ChEBI" id="CHEBI:17996"/>
        <dbReference type="ChEBI" id="CHEBI:29101"/>
        <dbReference type="ChEBI" id="CHEBI:29103"/>
    </reaction>
    <physiologicalReaction direction="left-to-right" evidence="17">
        <dbReference type="Rhea" id="RHEA:72396"/>
    </physiologicalReaction>
</comment>
<keyword evidence="8" id="KW-0769">Symport</keyword>
<dbReference type="GO" id="GO:0055064">
    <property type="term" value="P:chloride ion homeostasis"/>
    <property type="evidence" value="ECO:0007669"/>
    <property type="project" value="TreeGrafter"/>
</dbReference>
<keyword evidence="10 19" id="KW-1133">Transmembrane helix</keyword>
<evidence type="ECO:0000313" key="23">
    <source>
        <dbReference type="EMBL" id="KAB1278362.1"/>
    </source>
</evidence>
<feature type="transmembrane region" description="Helical" evidence="19">
    <location>
        <begin position="638"/>
        <end position="658"/>
    </location>
</feature>
<evidence type="ECO:0000259" key="22">
    <source>
        <dbReference type="Pfam" id="PF08403"/>
    </source>
</evidence>
<keyword evidence="15" id="KW-0739">Sodium transport</keyword>
<feature type="domain" description="Amino acid permease/ SLC12A" evidence="20">
    <location>
        <begin position="360"/>
        <end position="720"/>
    </location>
</feature>
<name>A0A5N4E4Q9_CAMDR</name>
<dbReference type="AlphaFoldDB" id="A0A5N4E4Q9"/>
<evidence type="ECO:0000256" key="14">
    <source>
        <dbReference type="ARBA" id="ARBA00023180"/>
    </source>
</evidence>
<keyword evidence="6" id="KW-0597">Phosphoprotein</keyword>
<dbReference type="GO" id="GO:0055075">
    <property type="term" value="P:potassium ion homeostasis"/>
    <property type="evidence" value="ECO:0007669"/>
    <property type="project" value="TreeGrafter"/>
</dbReference>
<evidence type="ECO:0000256" key="3">
    <source>
        <dbReference type="ARBA" id="ARBA00022448"/>
    </source>
</evidence>
<dbReference type="GO" id="GO:0055078">
    <property type="term" value="P:sodium ion homeostasis"/>
    <property type="evidence" value="ECO:0007669"/>
    <property type="project" value="TreeGrafter"/>
</dbReference>
<feature type="transmembrane region" description="Helical" evidence="19">
    <location>
        <begin position="184"/>
        <end position="203"/>
    </location>
</feature>
<evidence type="ECO:0000256" key="6">
    <source>
        <dbReference type="ARBA" id="ARBA00022553"/>
    </source>
</evidence>
<keyword evidence="3" id="KW-0813">Transport</keyword>
<dbReference type="InterPro" id="IPR004842">
    <property type="entry name" value="SLC12A_fam"/>
</dbReference>
<dbReference type="PANTHER" id="PTHR11827">
    <property type="entry name" value="SOLUTE CARRIER FAMILY 12, CATION COTRANSPORTERS"/>
    <property type="match status" value="1"/>
</dbReference>
<dbReference type="GO" id="GO:0016324">
    <property type="term" value="C:apical plasma membrane"/>
    <property type="evidence" value="ECO:0007669"/>
    <property type="project" value="TreeGrafter"/>
</dbReference>
<proteinExistence type="inferred from homology"/>
<evidence type="ECO:0000256" key="7">
    <source>
        <dbReference type="ARBA" id="ARBA00022692"/>
    </source>
</evidence>
<dbReference type="InterPro" id="IPR018491">
    <property type="entry name" value="SLC12_C"/>
</dbReference>
<feature type="domain" description="Amino acid permease/ SLC12A" evidence="20">
    <location>
        <begin position="183"/>
        <end position="326"/>
    </location>
</feature>
<evidence type="ECO:0000256" key="11">
    <source>
        <dbReference type="ARBA" id="ARBA00023053"/>
    </source>
</evidence>
<evidence type="ECO:0000256" key="19">
    <source>
        <dbReference type="SAM" id="Phobius"/>
    </source>
</evidence>
<dbReference type="InterPro" id="IPR002443">
    <property type="entry name" value="SLC12A1/SLC12A2"/>
</dbReference>
<keyword evidence="7 19" id="KW-0812">Transmembrane</keyword>
<protein>
    <submittedName>
        <fullName evidence="23">Solute carrier family 12 member 1</fullName>
    </submittedName>
</protein>
<keyword evidence="4" id="KW-1003">Cell membrane</keyword>
<dbReference type="EMBL" id="JWIN03000006">
    <property type="protein sequence ID" value="KAB1278362.1"/>
    <property type="molecule type" value="Genomic_DNA"/>
</dbReference>
<accession>A0A5N4E4Q9</accession>
<feature type="region of interest" description="Disordered" evidence="18">
    <location>
        <begin position="29"/>
        <end position="49"/>
    </location>
</feature>
<keyword evidence="14" id="KW-0325">Glycoprotein</keyword>
<feature type="transmembrane region" description="Helical" evidence="19">
    <location>
        <begin position="605"/>
        <end position="626"/>
    </location>
</feature>
<comment type="subcellular location">
    <subcellularLocation>
        <location evidence="1">Cell membrane</location>
        <topology evidence="1">Multi-pass membrane protein</topology>
    </subcellularLocation>
</comment>
<keyword evidence="16" id="KW-0868">Chloride</keyword>
<feature type="transmembrane region" description="Helical" evidence="19">
    <location>
        <begin position="210"/>
        <end position="240"/>
    </location>
</feature>
<keyword evidence="11" id="KW-0915">Sodium</keyword>
<keyword evidence="5" id="KW-0633">Potassium transport</keyword>
<evidence type="ECO:0000256" key="5">
    <source>
        <dbReference type="ARBA" id="ARBA00022538"/>
    </source>
</evidence>